<name>A0A381PFV1_9ZZZZ</name>
<gene>
    <name evidence="1" type="ORF">METZ01_LOCUS17961</name>
</gene>
<dbReference type="PROSITE" id="PS51257">
    <property type="entry name" value="PROKAR_LIPOPROTEIN"/>
    <property type="match status" value="1"/>
</dbReference>
<dbReference type="EMBL" id="UINC01000950">
    <property type="protein sequence ID" value="SUZ65107.1"/>
    <property type="molecule type" value="Genomic_DNA"/>
</dbReference>
<organism evidence="1">
    <name type="scientific">marine metagenome</name>
    <dbReference type="NCBI Taxonomy" id="408172"/>
    <lineage>
        <taxon>unclassified sequences</taxon>
        <taxon>metagenomes</taxon>
        <taxon>ecological metagenomes</taxon>
    </lineage>
</organism>
<dbReference type="PANTHER" id="PTHR37489">
    <property type="entry name" value="DUF3500 DOMAIN-CONTAINING PROTEIN"/>
    <property type="match status" value="1"/>
</dbReference>
<protein>
    <recommendedName>
        <fullName evidence="2">DUF3500 domain-containing protein</fullName>
    </recommendedName>
</protein>
<dbReference type="InterPro" id="IPR021889">
    <property type="entry name" value="DUF3500"/>
</dbReference>
<proteinExistence type="predicted"/>
<sequence>MRSTIGRTTMFFAIAAVVGFAGVSCMGVESGVQDDVARMVDGADQFLMSLSDEERTRATWTFEDEERQRFHFVPDETYDRFGFPLEDMSPEQRDLAQALLSTGLSQRGHMTANEIIELEAILEEREGGGQFSRDPDLYYVSVFGTPSTVGTWAWRFEGHHLSLHFTIVDGAITVSSPTFLAASPAVVTEGRGAGLRPLGALEDAGHALLESLDAAQRSVAIIAETAPTNIVSGVELAPNPLSPVGIVGSDLTPEQQDLLMAVIEYYTGVMSAEIAALRLQKVQDDGIENVTFAWAGGLGYGEVSYFRVQGPGFLIEFDHTARDPNHIHSGWRDFDGDFGRDLLRDHLALVEH</sequence>
<dbReference type="PANTHER" id="PTHR37489:SF1">
    <property type="entry name" value="DUF3500 DOMAIN-CONTAINING PROTEIN"/>
    <property type="match status" value="1"/>
</dbReference>
<evidence type="ECO:0008006" key="2">
    <source>
        <dbReference type="Google" id="ProtNLM"/>
    </source>
</evidence>
<dbReference type="Pfam" id="PF12006">
    <property type="entry name" value="DUF3500"/>
    <property type="match status" value="1"/>
</dbReference>
<evidence type="ECO:0000313" key="1">
    <source>
        <dbReference type="EMBL" id="SUZ65107.1"/>
    </source>
</evidence>
<accession>A0A381PFV1</accession>
<dbReference type="AlphaFoldDB" id="A0A381PFV1"/>
<reference evidence="1" key="1">
    <citation type="submission" date="2018-05" db="EMBL/GenBank/DDBJ databases">
        <authorList>
            <person name="Lanie J.A."/>
            <person name="Ng W.-L."/>
            <person name="Kazmierczak K.M."/>
            <person name="Andrzejewski T.M."/>
            <person name="Davidsen T.M."/>
            <person name="Wayne K.J."/>
            <person name="Tettelin H."/>
            <person name="Glass J.I."/>
            <person name="Rusch D."/>
            <person name="Podicherti R."/>
            <person name="Tsui H.-C.T."/>
            <person name="Winkler M.E."/>
        </authorList>
    </citation>
    <scope>NUCLEOTIDE SEQUENCE</scope>
</reference>